<dbReference type="EMBL" id="CM010721">
    <property type="protein sequence ID" value="RZC68736.1"/>
    <property type="molecule type" value="Genomic_DNA"/>
</dbReference>
<dbReference type="GO" id="GO:0005811">
    <property type="term" value="C:lipid droplet"/>
    <property type="evidence" value="ECO:0007669"/>
    <property type="project" value="InterPro"/>
</dbReference>
<gene>
    <name evidence="2" type="ORF">C5167_032541</name>
</gene>
<dbReference type="SUPFAM" id="SSF48239">
    <property type="entry name" value="Terpenoid cyclases/Protein prenyltransferases"/>
    <property type="match status" value="1"/>
</dbReference>
<feature type="non-terminal residue" evidence="2">
    <location>
        <position position="99"/>
    </location>
</feature>
<dbReference type="PANTHER" id="PTHR11764:SF20">
    <property type="entry name" value="LANOSTEROL SYNTHASE"/>
    <property type="match status" value="1"/>
</dbReference>
<organism evidence="2 3">
    <name type="scientific">Papaver somniferum</name>
    <name type="common">Opium poppy</name>
    <dbReference type="NCBI Taxonomy" id="3469"/>
    <lineage>
        <taxon>Eukaryota</taxon>
        <taxon>Viridiplantae</taxon>
        <taxon>Streptophyta</taxon>
        <taxon>Embryophyta</taxon>
        <taxon>Tracheophyta</taxon>
        <taxon>Spermatophyta</taxon>
        <taxon>Magnoliopsida</taxon>
        <taxon>Ranunculales</taxon>
        <taxon>Papaveraceae</taxon>
        <taxon>Papaveroideae</taxon>
        <taxon>Papaver</taxon>
    </lineage>
</organism>
<evidence type="ECO:0000313" key="2">
    <source>
        <dbReference type="EMBL" id="RZC68736.1"/>
    </source>
</evidence>
<accession>A0A4Y7K7E5</accession>
<dbReference type="Proteomes" id="UP000316621">
    <property type="component" value="Chromosome 7"/>
</dbReference>
<reference evidence="2 3" key="1">
    <citation type="journal article" date="2018" name="Science">
        <title>The opium poppy genome and morphinan production.</title>
        <authorList>
            <person name="Guo L."/>
            <person name="Winzer T."/>
            <person name="Yang X."/>
            <person name="Li Y."/>
            <person name="Ning Z."/>
            <person name="He Z."/>
            <person name="Teodor R."/>
            <person name="Lu Y."/>
            <person name="Bowser T.A."/>
            <person name="Graham I.A."/>
            <person name="Ye K."/>
        </authorList>
    </citation>
    <scope>NUCLEOTIDE SEQUENCE [LARGE SCALE GENOMIC DNA]</scope>
    <source>
        <strain evidence="3">cv. HN1</strain>
        <tissue evidence="2">Leaves</tissue>
    </source>
</reference>
<dbReference type="AlphaFoldDB" id="A0A4Y7K7E5"/>
<proteinExistence type="inferred from homology"/>
<sequence length="99" mass="10872">MFGSCLNYVTMRLIGEGADDGEGAMEKTRKWILDHGGAAAITSWGKCGFQGIDNKFLNGPATIHFPRKYGYFLVLPFHPVHYPLSAGIPVRFRLISAGI</sequence>
<dbReference type="GO" id="GO:0016104">
    <property type="term" value="P:triterpenoid biosynthetic process"/>
    <property type="evidence" value="ECO:0007669"/>
    <property type="project" value="InterPro"/>
</dbReference>
<dbReference type="Gene3D" id="1.50.10.20">
    <property type="match status" value="1"/>
</dbReference>
<dbReference type="Gramene" id="RZC68736">
    <property type="protein sequence ID" value="RZC68736"/>
    <property type="gene ID" value="C5167_032541"/>
</dbReference>
<evidence type="ECO:0000256" key="1">
    <source>
        <dbReference type="ARBA" id="ARBA00009755"/>
    </source>
</evidence>
<comment type="similarity">
    <text evidence="1">Belongs to the terpene cyclase/mutase family.</text>
</comment>
<evidence type="ECO:0000313" key="3">
    <source>
        <dbReference type="Proteomes" id="UP000316621"/>
    </source>
</evidence>
<keyword evidence="3" id="KW-1185">Reference proteome</keyword>
<protein>
    <recommendedName>
        <fullName evidence="4">Squalene cyclase N-terminal domain-containing protein</fullName>
    </recommendedName>
</protein>
<dbReference type="STRING" id="3469.A0A4Y7K7E5"/>
<name>A0A4Y7K7E5_PAPSO</name>
<dbReference type="InterPro" id="IPR018333">
    <property type="entry name" value="Squalene_cyclase"/>
</dbReference>
<dbReference type="GO" id="GO:0031559">
    <property type="term" value="F:oxidosqualene cyclase activity"/>
    <property type="evidence" value="ECO:0007669"/>
    <property type="project" value="UniProtKB-ARBA"/>
</dbReference>
<dbReference type="InterPro" id="IPR008930">
    <property type="entry name" value="Terpenoid_cyclase/PrenylTrfase"/>
</dbReference>
<evidence type="ECO:0008006" key="4">
    <source>
        <dbReference type="Google" id="ProtNLM"/>
    </source>
</evidence>
<dbReference type="PANTHER" id="PTHR11764">
    <property type="entry name" value="TERPENE CYCLASE/MUTASE FAMILY MEMBER"/>
    <property type="match status" value="1"/>
</dbReference>